<dbReference type="InterPro" id="IPR029044">
    <property type="entry name" value="Nucleotide-diphossugar_trans"/>
</dbReference>
<dbReference type="Gene3D" id="3.90.550.10">
    <property type="entry name" value="Spore Coat Polysaccharide Biosynthesis Protein SpsA, Chain A"/>
    <property type="match status" value="1"/>
</dbReference>
<dbReference type="Pfam" id="PF00535">
    <property type="entry name" value="Glycos_transf_2"/>
    <property type="match status" value="1"/>
</dbReference>
<reference evidence="2 3" key="1">
    <citation type="journal article" date="2020" name="Microb. Ecol.">
        <title>Ecogenomics of the Marine Benthic Filamentous Cyanobacterium Adonisia.</title>
        <authorList>
            <person name="Walter J.M."/>
            <person name="Coutinho F.H."/>
            <person name="Leomil L."/>
            <person name="Hargreaves P.I."/>
            <person name="Campeao M.E."/>
            <person name="Vieira V.V."/>
            <person name="Silva B.S."/>
            <person name="Fistarol G.O."/>
            <person name="Salomon P.S."/>
            <person name="Sawabe T."/>
            <person name="Mino S."/>
            <person name="Hosokawa M."/>
            <person name="Miyashita H."/>
            <person name="Maruyama F."/>
            <person name="van Verk M.C."/>
            <person name="Dutilh B.E."/>
            <person name="Thompson C.C."/>
            <person name="Thompson F.L."/>
        </authorList>
    </citation>
    <scope>NUCLEOTIDE SEQUENCE [LARGE SCALE GENOMIC DNA]</scope>
    <source>
        <strain evidence="2 3">CCMR0082</strain>
    </source>
</reference>
<name>A0A6M0S373_9CYAN</name>
<dbReference type="SUPFAM" id="SSF53448">
    <property type="entry name" value="Nucleotide-diphospho-sugar transferases"/>
    <property type="match status" value="1"/>
</dbReference>
<gene>
    <name evidence="2" type="ORF">D0962_05995</name>
</gene>
<evidence type="ECO:0000259" key="1">
    <source>
        <dbReference type="Pfam" id="PF00535"/>
    </source>
</evidence>
<sequence length="350" mass="39960">MKKVSIVIPLYNTEKYVRLALESALAQTYQNLEIIVVDDGSTDEGVTICQQFTDDRIRIIQQENRGLSGARNTGIRHAEGEYVAFLDADDLWIPEKVERHVEHFEKRPEIGISFSYSTFIDENGTPLGIYQISKVSQITPLDILCRTPIGNGSAAVFRKEVFENIKFPVQVDGIIEEHYFDEAFRESQDVECWMRVAIKTKWIMEGLAEPLTLYRVNSKGISANLTKKMKAWERLLNKVRSYAPEEMEQWEKPAMAYHCRHLARRAVTLKDGGQAMKLFSRAIATYAPILIEEPFRTFLTGAAASALWILPINVYQRLFEVAANLTGSSQRRRMTRYSTVYQSSSQKVAS</sequence>
<comment type="caution">
    <text evidence="2">The sequence shown here is derived from an EMBL/GenBank/DDBJ whole genome shotgun (WGS) entry which is preliminary data.</text>
</comment>
<proteinExistence type="predicted"/>
<organism evidence="2 3">
    <name type="scientific">Adonisia turfae CCMR0082</name>
    <dbReference type="NCBI Taxonomy" id="2304604"/>
    <lineage>
        <taxon>Bacteria</taxon>
        <taxon>Bacillati</taxon>
        <taxon>Cyanobacteriota</taxon>
        <taxon>Adonisia</taxon>
        <taxon>Adonisia turfae</taxon>
    </lineage>
</organism>
<evidence type="ECO:0000313" key="2">
    <source>
        <dbReference type="EMBL" id="NEZ62332.1"/>
    </source>
</evidence>
<protein>
    <submittedName>
        <fullName evidence="2">Glycosyltransferase family 2 protein</fullName>
    </submittedName>
</protein>
<dbReference type="GO" id="GO:0016758">
    <property type="term" value="F:hexosyltransferase activity"/>
    <property type="evidence" value="ECO:0007669"/>
    <property type="project" value="UniProtKB-ARBA"/>
</dbReference>
<evidence type="ECO:0000313" key="3">
    <source>
        <dbReference type="Proteomes" id="UP000473574"/>
    </source>
</evidence>
<dbReference type="PANTHER" id="PTHR22916:SF3">
    <property type="entry name" value="UDP-GLCNAC:BETAGAL BETA-1,3-N-ACETYLGLUCOSAMINYLTRANSFERASE-LIKE PROTEIN 1"/>
    <property type="match status" value="1"/>
</dbReference>
<dbReference type="Proteomes" id="UP000473574">
    <property type="component" value="Unassembled WGS sequence"/>
</dbReference>
<feature type="domain" description="Glycosyltransferase 2-like" evidence="1">
    <location>
        <begin position="5"/>
        <end position="165"/>
    </location>
</feature>
<dbReference type="AlphaFoldDB" id="A0A6M0S373"/>
<dbReference type="InterPro" id="IPR001173">
    <property type="entry name" value="Glyco_trans_2-like"/>
</dbReference>
<accession>A0A6M0S373</accession>
<keyword evidence="2" id="KW-0808">Transferase</keyword>
<dbReference type="CDD" id="cd00761">
    <property type="entry name" value="Glyco_tranf_GTA_type"/>
    <property type="match status" value="1"/>
</dbReference>
<dbReference type="PANTHER" id="PTHR22916">
    <property type="entry name" value="GLYCOSYLTRANSFERASE"/>
    <property type="match status" value="1"/>
</dbReference>
<dbReference type="EMBL" id="QZCE01000001">
    <property type="protein sequence ID" value="NEZ62332.1"/>
    <property type="molecule type" value="Genomic_DNA"/>
</dbReference>
<dbReference type="RefSeq" id="WP_163660692.1">
    <property type="nucleotide sequence ID" value="NZ_QZCE01000001.1"/>
</dbReference>